<feature type="transmembrane region" description="Helical" evidence="2">
    <location>
        <begin position="326"/>
        <end position="346"/>
    </location>
</feature>
<dbReference type="KEGG" id="tcs:IMZ38_03225"/>
<dbReference type="PROSITE" id="PS50983">
    <property type="entry name" value="FE_B12_PBP"/>
    <property type="match status" value="1"/>
</dbReference>
<dbReference type="InterPro" id="IPR002491">
    <property type="entry name" value="ABC_transptr_periplasmic_BD"/>
</dbReference>
<dbReference type="GO" id="GO:0071281">
    <property type="term" value="P:cellular response to iron ion"/>
    <property type="evidence" value="ECO:0007669"/>
    <property type="project" value="TreeGrafter"/>
</dbReference>
<accession>A0A7M1UU90</accession>
<dbReference type="GeneID" id="59454397"/>
<organism evidence="4 5">
    <name type="scientific">Thermosphaera chiliense</name>
    <dbReference type="NCBI Taxonomy" id="3402707"/>
    <lineage>
        <taxon>Archaea</taxon>
        <taxon>Thermoproteota</taxon>
        <taxon>Thermoprotei</taxon>
        <taxon>Desulfurococcales</taxon>
        <taxon>Desulfurococcaceae</taxon>
        <taxon>Thermosphaera</taxon>
    </lineage>
</organism>
<dbReference type="SUPFAM" id="SSF53807">
    <property type="entry name" value="Helical backbone' metal receptor"/>
    <property type="match status" value="1"/>
</dbReference>
<keyword evidence="2" id="KW-1133">Transmembrane helix</keyword>
<gene>
    <name evidence="4" type="ORF">IMZ38_03225</name>
</gene>
<sequence>MVLDKMSKLIPALTVITILMCLTPLTAESTTLVVNDALGRKVELPSPPARVVSLAPSITEILFELNTQQYIVGVDDFSQGDWYLNISLLLKKQNTPSVGGYWWSTVNIETILSLNPDVVLADKGAHKPLLEVFQSYNVTVVFLNGGSARSFNDVLSDIYLIGEIFNSTAEAQSLADRLISSLEEGRMLLEKYRGLKVLVVVDFWQGIWVAGRATYIDDVLARLGLSNAASTYGWSAVSIEKIHEWKPDVILVATSYATQETVKEAGLFDLGVPVIVLGQEEVDIISRPGPMIVKIPEILNAALAEAFDSSKPTNTDAYGLRLSESFALILLLAGFALAFMIGYYVGRK</sequence>
<dbReference type="OrthoDB" id="15192at2157"/>
<evidence type="ECO:0000259" key="3">
    <source>
        <dbReference type="PROSITE" id="PS50983"/>
    </source>
</evidence>
<dbReference type="Pfam" id="PF01497">
    <property type="entry name" value="Peripla_BP_2"/>
    <property type="match status" value="1"/>
</dbReference>
<dbReference type="Proteomes" id="UP000593766">
    <property type="component" value="Chromosome"/>
</dbReference>
<dbReference type="EMBL" id="CP063144">
    <property type="protein sequence ID" value="QOR94932.1"/>
    <property type="molecule type" value="Genomic_DNA"/>
</dbReference>
<feature type="domain" description="Fe/B12 periplasmic-binding" evidence="3">
    <location>
        <begin position="50"/>
        <end position="311"/>
    </location>
</feature>
<dbReference type="NCBIfam" id="NF038402">
    <property type="entry name" value="TroA_like"/>
    <property type="match status" value="1"/>
</dbReference>
<dbReference type="InterPro" id="IPR050902">
    <property type="entry name" value="ABC_Transporter_SBP"/>
</dbReference>
<proteinExistence type="predicted"/>
<dbReference type="PANTHER" id="PTHR30535:SF34">
    <property type="entry name" value="MOLYBDATE-BINDING PROTEIN MOLA"/>
    <property type="match status" value="1"/>
</dbReference>
<dbReference type="PANTHER" id="PTHR30535">
    <property type="entry name" value="VITAMIN B12-BINDING PROTEIN"/>
    <property type="match status" value="1"/>
</dbReference>
<evidence type="ECO:0000256" key="1">
    <source>
        <dbReference type="ARBA" id="ARBA00022729"/>
    </source>
</evidence>
<protein>
    <submittedName>
        <fullName evidence="4">ABC transporter substrate-binding protein</fullName>
    </submittedName>
</protein>
<keyword evidence="2" id="KW-0812">Transmembrane</keyword>
<dbReference type="RefSeq" id="WP_193436728.1">
    <property type="nucleotide sequence ID" value="NZ_CP063144.1"/>
</dbReference>
<keyword evidence="5" id="KW-1185">Reference proteome</keyword>
<evidence type="ECO:0000256" key="2">
    <source>
        <dbReference type="SAM" id="Phobius"/>
    </source>
</evidence>
<dbReference type="AlphaFoldDB" id="A0A7M1UU90"/>
<evidence type="ECO:0000313" key="5">
    <source>
        <dbReference type="Proteomes" id="UP000593766"/>
    </source>
</evidence>
<evidence type="ECO:0000313" key="4">
    <source>
        <dbReference type="EMBL" id="QOR94932.1"/>
    </source>
</evidence>
<dbReference type="InterPro" id="IPR054828">
    <property type="entry name" value="Vit_B12_bind_prot"/>
</dbReference>
<keyword evidence="1" id="KW-0732">Signal</keyword>
<name>A0A7M1UU90_9CREN</name>
<dbReference type="Gene3D" id="3.40.50.1980">
    <property type="entry name" value="Nitrogenase molybdenum iron protein domain"/>
    <property type="match status" value="2"/>
</dbReference>
<keyword evidence="2" id="KW-0472">Membrane</keyword>
<reference evidence="4 5" key="1">
    <citation type="submission" date="2020-10" db="EMBL/GenBank/DDBJ databases">
        <title>Complete genome sequence of Thermosphaera aggregans strain 3507.</title>
        <authorList>
            <person name="Zayulina K.S."/>
            <person name="Elcheninov A.G."/>
            <person name="Toshchakov S.V."/>
            <person name="Kublanov I.V."/>
            <person name="Kochetkova T.V."/>
        </authorList>
    </citation>
    <scope>NUCLEOTIDE SEQUENCE [LARGE SCALE GENOMIC DNA]</scope>
    <source>
        <strain evidence="4 5">3507</strain>
    </source>
</reference>